<proteinExistence type="predicted"/>
<dbReference type="PANTHER" id="PTHR35191">
    <property type="entry name" value="PROPHAGE SIDE TAIL FIBER PROTEIN HOMOLOG STFQ-RELATED"/>
    <property type="match status" value="1"/>
</dbReference>
<sequence>MATFYGILTKVGEAKQANAMALGQQLQIAELSVGDGGGDTPVPDPNQTQLIGEWRRAPINQLYVDPNNANYLIAEQVLPENVGGKWIREWGLWDQDGDLVAVANCPPTYKPQLEEGSGRTQVIRMVIMVASTNAFVLKIDPAVVLATRKYVDDSLLVLANYSRMYSINALPTTDRGPIIVIECGEVWLWTETEYFTGYRSPLCGRPLDGHTVTPLPSEVDAVGGLLSKTAYARLWGYAQENGLVVTQAVWTANVGAHYFVNVDANNFRAPDLRNMFRRYTGTDADTANARVMGSRQSNQNKAHTHSVPNLVSLNNGAVWRSSEPYNGLATTATGSSGGAESRPDNTAYNPRIHV</sequence>
<dbReference type="OrthoDB" id="9810174at2"/>
<feature type="domain" description="Phage tail fibre protein N-terminal" evidence="2">
    <location>
        <begin position="1"/>
        <end position="149"/>
    </location>
</feature>
<organism evidence="3 4">
    <name type="scientific">Bordetella genomosp. 9</name>
    <dbReference type="NCBI Taxonomy" id="1416803"/>
    <lineage>
        <taxon>Bacteria</taxon>
        <taxon>Pseudomonadati</taxon>
        <taxon>Pseudomonadota</taxon>
        <taxon>Betaproteobacteria</taxon>
        <taxon>Burkholderiales</taxon>
        <taxon>Alcaligenaceae</taxon>
        <taxon>Bordetella</taxon>
    </lineage>
</organism>
<dbReference type="PANTHER" id="PTHR35191:SF1">
    <property type="entry name" value="PROPHAGE SIDE TAIL FIBER PROTEIN HOMOLOG STFQ-RELATED"/>
    <property type="match status" value="1"/>
</dbReference>
<comment type="caution">
    <text evidence="3">The sequence shown here is derived from an EMBL/GenBank/DDBJ whole genome shotgun (WGS) entry which is preliminary data.</text>
</comment>
<evidence type="ECO:0000259" key="2">
    <source>
        <dbReference type="Pfam" id="PF12571"/>
    </source>
</evidence>
<reference evidence="3" key="1">
    <citation type="submission" date="2017-05" db="EMBL/GenBank/DDBJ databases">
        <title>Complete and WGS of Bordetella genogroups.</title>
        <authorList>
            <person name="Spilker T."/>
            <person name="Lipuma J."/>
        </authorList>
    </citation>
    <scope>NUCLEOTIDE SEQUENCE</scope>
    <source>
        <strain evidence="3">AU21707</strain>
    </source>
</reference>
<dbReference type="InterPro" id="IPR051934">
    <property type="entry name" value="Phage_Tail_Fiber_Structural"/>
</dbReference>
<dbReference type="InterPro" id="IPR022225">
    <property type="entry name" value="Phage_tail_fibre_N"/>
</dbReference>
<dbReference type="RefSeq" id="WP_094846036.1">
    <property type="nucleotide sequence ID" value="NZ_NEVJ01000002.1"/>
</dbReference>
<dbReference type="Proteomes" id="UP000216857">
    <property type="component" value="Unassembled WGS sequence"/>
</dbReference>
<gene>
    <name evidence="3" type="ORF">CAL26_05925</name>
</gene>
<feature type="region of interest" description="Disordered" evidence="1">
    <location>
        <begin position="329"/>
        <end position="354"/>
    </location>
</feature>
<evidence type="ECO:0000313" key="4">
    <source>
        <dbReference type="Proteomes" id="UP000216857"/>
    </source>
</evidence>
<evidence type="ECO:0000313" key="3">
    <source>
        <dbReference type="EMBL" id="OZI23020.1"/>
    </source>
</evidence>
<dbReference type="SUPFAM" id="SSF88874">
    <property type="entry name" value="Receptor-binding domain of short tail fibre protein gp12"/>
    <property type="match status" value="1"/>
</dbReference>
<dbReference type="AlphaFoldDB" id="A0A261REI1"/>
<accession>A0A261REI1</accession>
<evidence type="ECO:0000256" key="1">
    <source>
        <dbReference type="SAM" id="MobiDB-lite"/>
    </source>
</evidence>
<feature type="compositionally biased region" description="Low complexity" evidence="1">
    <location>
        <begin position="329"/>
        <end position="340"/>
    </location>
</feature>
<name>A0A261REI1_9BORD</name>
<dbReference type="Pfam" id="PF12571">
    <property type="entry name" value="Phage_tail_fib"/>
    <property type="match status" value="1"/>
</dbReference>
<dbReference type="EMBL" id="NEVJ01000002">
    <property type="protein sequence ID" value="OZI23020.1"/>
    <property type="molecule type" value="Genomic_DNA"/>
</dbReference>
<protein>
    <recommendedName>
        <fullName evidence="2">Phage tail fibre protein N-terminal domain-containing protein</fullName>
    </recommendedName>
</protein>
<keyword evidence="4" id="KW-1185">Reference proteome</keyword>